<protein>
    <submittedName>
        <fullName evidence="3">FMN-binding domain protein</fullName>
    </submittedName>
</protein>
<reference evidence="3 4" key="1">
    <citation type="submission" date="2013-08" db="EMBL/GenBank/DDBJ databases">
        <authorList>
            <person name="Weinstock G."/>
            <person name="Sodergren E."/>
            <person name="Wylie T."/>
            <person name="Fulton L."/>
            <person name="Fulton R."/>
            <person name="Fronick C."/>
            <person name="O'Laughlin M."/>
            <person name="Godfrey J."/>
            <person name="Miner T."/>
            <person name="Herter B."/>
            <person name="Appelbaum E."/>
            <person name="Cordes M."/>
            <person name="Lek S."/>
            <person name="Wollam A."/>
            <person name="Pepin K.H."/>
            <person name="Palsikar V.B."/>
            <person name="Mitreva M."/>
            <person name="Wilson R.K."/>
        </authorList>
    </citation>
    <scope>NUCLEOTIDE SEQUENCE [LARGE SCALE GENOMIC DNA]</scope>
    <source>
        <strain evidence="3 4">ATCC 700332</strain>
    </source>
</reference>
<evidence type="ECO:0000313" key="4">
    <source>
        <dbReference type="Proteomes" id="UP000016649"/>
    </source>
</evidence>
<dbReference type="EMBL" id="AWVH01000031">
    <property type="protein sequence ID" value="ERJ93060.1"/>
    <property type="molecule type" value="Genomic_DNA"/>
</dbReference>
<dbReference type="PROSITE" id="PS51257">
    <property type="entry name" value="PROKAR_LIPOPROTEIN"/>
    <property type="match status" value="1"/>
</dbReference>
<proteinExistence type="predicted"/>
<keyword evidence="4" id="KW-1185">Reference proteome</keyword>
<dbReference type="RefSeq" id="WP_021687491.1">
    <property type="nucleotide sequence ID" value="NZ_KI260567.1"/>
</dbReference>
<feature type="domain" description="FMN-binding" evidence="2">
    <location>
        <begin position="46"/>
        <end position="120"/>
    </location>
</feature>
<evidence type="ECO:0000256" key="1">
    <source>
        <dbReference type="SAM" id="SignalP"/>
    </source>
</evidence>
<keyword evidence="1" id="KW-0732">Signal</keyword>
<accession>A0ABN0NYK9</accession>
<comment type="caution">
    <text evidence="3">The sequence shown here is derived from an EMBL/GenBank/DDBJ whole genome shotgun (WGS) entry which is preliminary data.</text>
</comment>
<feature type="signal peptide" evidence="1">
    <location>
        <begin position="1"/>
        <end position="30"/>
    </location>
</feature>
<evidence type="ECO:0000313" key="3">
    <source>
        <dbReference type="EMBL" id="ERJ93060.1"/>
    </source>
</evidence>
<dbReference type="Gene3D" id="3.90.1010.20">
    <property type="match status" value="1"/>
</dbReference>
<dbReference type="SMART" id="SM00900">
    <property type="entry name" value="FMN_bind"/>
    <property type="match status" value="1"/>
</dbReference>
<organism evidence="3 4">
    <name type="scientific">Treponema lecithinolyticum ATCC 700332</name>
    <dbReference type="NCBI Taxonomy" id="1321815"/>
    <lineage>
        <taxon>Bacteria</taxon>
        <taxon>Pseudomonadati</taxon>
        <taxon>Spirochaetota</taxon>
        <taxon>Spirochaetia</taxon>
        <taxon>Spirochaetales</taxon>
        <taxon>Treponemataceae</taxon>
        <taxon>Treponema</taxon>
    </lineage>
</organism>
<feature type="chain" id="PRO_5047318872" evidence="1">
    <location>
        <begin position="31"/>
        <end position="341"/>
    </location>
</feature>
<sequence>MKRFLYAKLCVMPRAVSVAVLASFTVLAFASCSGGKKAVYTAKTSGYGGEITVELTVVKDKITAVKITGDKETAGVGSMAVEQLPAAILKAQSYDVDSVSGATISSTSIKKAAKEAMMQAGLMQAKAGKAKGAGMAKGTGTLTLESLNEFLNSSADMGEGTVANAVTLIPVKHINGPKEEHNFYAFVNFKYKARNFIKYQVTYLSCTCRSSAVNYWMTAYVELSLPKSGKLEDTVVKYLSFDYDSDGHYLAGFWGDSNPTPAGATYEDFKREYIPFFMGKNCKYLKTLSTVDDIAAADYAAGNGRSNYSLDSLTGSSVSSNNMIRMLNALFEYHGTDEYFN</sequence>
<dbReference type="Proteomes" id="UP000016649">
    <property type="component" value="Unassembled WGS sequence"/>
</dbReference>
<evidence type="ECO:0000259" key="2">
    <source>
        <dbReference type="SMART" id="SM00900"/>
    </source>
</evidence>
<name>A0ABN0NYK9_TRELE</name>
<dbReference type="InterPro" id="IPR007329">
    <property type="entry name" value="FMN-bd"/>
</dbReference>
<dbReference type="Pfam" id="PF04205">
    <property type="entry name" value="FMN_bind"/>
    <property type="match status" value="1"/>
</dbReference>
<gene>
    <name evidence="3" type="ORF">HMPREF9193_01282</name>
</gene>